<dbReference type="InterPro" id="IPR009254">
    <property type="entry name" value="Laminin_aI"/>
</dbReference>
<dbReference type="InterPro" id="IPR002049">
    <property type="entry name" value="LE_dom"/>
</dbReference>
<feature type="domain" description="EGF-like" evidence="1">
    <location>
        <begin position="5"/>
        <end position="16"/>
    </location>
</feature>
<evidence type="ECO:0000313" key="2">
    <source>
        <dbReference type="EMBL" id="CAI9600910.1"/>
    </source>
</evidence>
<feature type="non-terminal residue" evidence="2">
    <location>
        <position position="1"/>
    </location>
</feature>
<protein>
    <recommendedName>
        <fullName evidence="1">EGF-like domain-containing protein</fullName>
    </recommendedName>
</protein>
<keyword evidence="3" id="KW-1185">Reference proteome</keyword>
<reference evidence="2" key="1">
    <citation type="submission" date="2023-05" db="EMBL/GenBank/DDBJ databases">
        <authorList>
            <person name="Stuckert A."/>
        </authorList>
    </citation>
    <scope>NUCLEOTIDE SEQUENCE</scope>
</reference>
<evidence type="ECO:0000259" key="1">
    <source>
        <dbReference type="PROSITE" id="PS00022"/>
    </source>
</evidence>
<sequence>LTGQCACKPGVTGRLCDTCEVRHILLEQQCTSCDDDCTGTLLDDLDDLHRTIFSINFTGIVTVPQGFMAYLENMTVHVKESVFTISNKTQNMDKTVSHLNAVSSDTVLLDNRLSQVKKHGFNVNNSTINTLNKSQELMGFIGKMQTTIKVLIEVAESLNETLGSDAQLPLNYQDDVSTKLEEMSTKSFSDHDQNAVENAISSEVLLSRIQKEFGKPHEDLAKLKKSLENSLAQHTSKLLAAKDFIYESASN</sequence>
<dbReference type="Pfam" id="PF06008">
    <property type="entry name" value="Laminin_I"/>
    <property type="match status" value="1"/>
</dbReference>
<proteinExistence type="predicted"/>
<dbReference type="Gene3D" id="2.10.25.10">
    <property type="entry name" value="Laminin"/>
    <property type="match status" value="1"/>
</dbReference>
<dbReference type="PROSITE" id="PS00022">
    <property type="entry name" value="EGF_1"/>
    <property type="match status" value="1"/>
</dbReference>
<comment type="caution">
    <text evidence="2">The sequence shown here is derived from an EMBL/GenBank/DDBJ whole genome shotgun (WGS) entry which is preliminary data.</text>
</comment>
<feature type="non-terminal residue" evidence="2">
    <location>
        <position position="251"/>
    </location>
</feature>
<organism evidence="2 3">
    <name type="scientific">Staurois parvus</name>
    <dbReference type="NCBI Taxonomy" id="386267"/>
    <lineage>
        <taxon>Eukaryota</taxon>
        <taxon>Metazoa</taxon>
        <taxon>Chordata</taxon>
        <taxon>Craniata</taxon>
        <taxon>Vertebrata</taxon>
        <taxon>Euteleostomi</taxon>
        <taxon>Amphibia</taxon>
        <taxon>Batrachia</taxon>
        <taxon>Anura</taxon>
        <taxon>Neobatrachia</taxon>
        <taxon>Ranoidea</taxon>
        <taxon>Ranidae</taxon>
        <taxon>Staurois</taxon>
    </lineage>
</organism>
<dbReference type="CDD" id="cd00055">
    <property type="entry name" value="EGF_Lam"/>
    <property type="match status" value="1"/>
</dbReference>
<gene>
    <name evidence="2" type="ORF">SPARVUS_LOCUS12894934</name>
</gene>
<dbReference type="Proteomes" id="UP001162483">
    <property type="component" value="Unassembled WGS sequence"/>
</dbReference>
<evidence type="ECO:0000313" key="3">
    <source>
        <dbReference type="Proteomes" id="UP001162483"/>
    </source>
</evidence>
<dbReference type="InterPro" id="IPR000742">
    <property type="entry name" value="EGF"/>
</dbReference>
<accession>A0ABN9FUX8</accession>
<dbReference type="EMBL" id="CATNWA010017493">
    <property type="protein sequence ID" value="CAI9600910.1"/>
    <property type="molecule type" value="Genomic_DNA"/>
</dbReference>
<name>A0ABN9FUX8_9NEOB</name>